<evidence type="ECO:0000256" key="3">
    <source>
        <dbReference type="HAMAP-Rule" id="MF_02225"/>
    </source>
</evidence>
<dbReference type="GO" id="GO:0004633">
    <property type="term" value="F:phosphopantothenoylcysteine decarboxylase activity"/>
    <property type="evidence" value="ECO:0007669"/>
    <property type="project" value="UniProtKB-UniRule"/>
</dbReference>
<dbReference type="Gene3D" id="3.40.50.1950">
    <property type="entry name" value="Flavin prenyltransferase-like"/>
    <property type="match status" value="1"/>
</dbReference>
<dbReference type="InterPro" id="IPR003382">
    <property type="entry name" value="Flavoprotein"/>
</dbReference>
<name>A0A160SZ20_9CHLR</name>
<feature type="binding site" evidence="3">
    <location>
        <position position="281"/>
    </location>
    <ligand>
        <name>CTP</name>
        <dbReference type="ChEBI" id="CHEBI:37563"/>
    </ligand>
</feature>
<feature type="binding site" evidence="3">
    <location>
        <position position="346"/>
    </location>
    <ligand>
        <name>CTP</name>
        <dbReference type="ChEBI" id="CHEBI:37563"/>
    </ligand>
</feature>
<dbReference type="PANTHER" id="PTHR14359">
    <property type="entry name" value="HOMO-OLIGOMERIC FLAVIN CONTAINING CYS DECARBOXYLASE FAMILY"/>
    <property type="match status" value="1"/>
</dbReference>
<evidence type="ECO:0000313" key="8">
    <source>
        <dbReference type="Proteomes" id="UP000215027"/>
    </source>
</evidence>
<dbReference type="AlphaFoldDB" id="A0A160SZ20"/>
<dbReference type="InterPro" id="IPR007085">
    <property type="entry name" value="DNA/pantothenate-metab_flavo_C"/>
</dbReference>
<dbReference type="GO" id="GO:0071513">
    <property type="term" value="C:phosphopantothenoylcysteine decarboxylase complex"/>
    <property type="evidence" value="ECO:0007669"/>
    <property type="project" value="TreeGrafter"/>
</dbReference>
<accession>A0A160SZ20</accession>
<feature type="binding site" evidence="3">
    <location>
        <position position="291"/>
    </location>
    <ligand>
        <name>CTP</name>
        <dbReference type="ChEBI" id="CHEBI:37563"/>
    </ligand>
</feature>
<dbReference type="GO" id="GO:0046872">
    <property type="term" value="F:metal ion binding"/>
    <property type="evidence" value="ECO:0007669"/>
    <property type="project" value="UniProtKB-KW"/>
</dbReference>
<evidence type="ECO:0000256" key="2">
    <source>
        <dbReference type="ARBA" id="ARBA00023239"/>
    </source>
</evidence>
<comment type="function">
    <text evidence="3">Catalyzes two sequential steps in the biosynthesis of coenzyme A. In the first step cysteine is conjugated to 4'-phosphopantothenate to form 4-phosphopantothenoylcysteine. In the second step the latter compound is decarboxylated to form 4'-phosphopantotheine.</text>
</comment>
<dbReference type="InterPro" id="IPR035929">
    <property type="entry name" value="CoaB-like_sf"/>
</dbReference>
<dbReference type="GO" id="GO:0015937">
    <property type="term" value="P:coenzyme A biosynthetic process"/>
    <property type="evidence" value="ECO:0007669"/>
    <property type="project" value="UniProtKB-UniRule"/>
</dbReference>
<keyword evidence="3 4" id="KW-0285">Flavoprotein</keyword>
<comment type="cofactor">
    <cofactor evidence="3">
        <name>FMN</name>
        <dbReference type="ChEBI" id="CHEBI:58210"/>
    </cofactor>
    <text evidence="3">Binds 1 FMN per subunit.</text>
</comment>
<keyword evidence="3" id="KW-0511">Multifunctional enzyme</keyword>
<comment type="catalytic activity">
    <reaction evidence="3 4">
        <text>N-[(R)-4-phosphopantothenoyl]-L-cysteine + H(+) = (R)-4'-phosphopantetheine + CO2</text>
        <dbReference type="Rhea" id="RHEA:16793"/>
        <dbReference type="ChEBI" id="CHEBI:15378"/>
        <dbReference type="ChEBI" id="CHEBI:16526"/>
        <dbReference type="ChEBI" id="CHEBI:59458"/>
        <dbReference type="ChEBI" id="CHEBI:61723"/>
        <dbReference type="EC" id="4.1.1.36"/>
    </reaction>
</comment>
<dbReference type="InterPro" id="IPR005252">
    <property type="entry name" value="CoaBC"/>
</dbReference>
<feature type="domain" description="DNA/pantothenate metabolism flavoprotein C-terminal" evidence="6">
    <location>
        <begin position="188"/>
        <end position="403"/>
    </location>
</feature>
<comment type="pathway">
    <text evidence="3 4">Cofactor biosynthesis; coenzyme A biosynthesis; CoA from (R)-pantothenate: step 3/5.</text>
</comment>
<dbReference type="SUPFAM" id="SSF102645">
    <property type="entry name" value="CoaB-like"/>
    <property type="match status" value="1"/>
</dbReference>
<comment type="catalytic activity">
    <reaction evidence="3 4">
        <text>(R)-4'-phosphopantothenate + L-cysteine + CTP = N-[(R)-4-phosphopantothenoyl]-L-cysteine + CMP + diphosphate + H(+)</text>
        <dbReference type="Rhea" id="RHEA:19397"/>
        <dbReference type="ChEBI" id="CHEBI:10986"/>
        <dbReference type="ChEBI" id="CHEBI:15378"/>
        <dbReference type="ChEBI" id="CHEBI:33019"/>
        <dbReference type="ChEBI" id="CHEBI:35235"/>
        <dbReference type="ChEBI" id="CHEBI:37563"/>
        <dbReference type="ChEBI" id="CHEBI:59458"/>
        <dbReference type="ChEBI" id="CHEBI:60377"/>
        <dbReference type="EC" id="6.3.2.5"/>
    </reaction>
</comment>
<reference evidence="7" key="1">
    <citation type="submission" date="2016-01" db="EMBL/GenBank/DDBJ databases">
        <authorList>
            <person name="Mcilroy J.S."/>
            <person name="Karst M S."/>
            <person name="Albertsen M."/>
        </authorList>
    </citation>
    <scope>NUCLEOTIDE SEQUENCE</scope>
    <source>
        <strain evidence="7">Cfx-K</strain>
    </source>
</reference>
<comment type="function">
    <text evidence="4">Catalyzes two steps in the biosynthesis of coenzyme A. In the first step cysteine is conjugated to 4'-phosphopantothenate to form 4-phosphopantothenoylcysteine, in the latter compound is decarboxylated to form 4'-phosphopantotheine.</text>
</comment>
<dbReference type="Pfam" id="PF04127">
    <property type="entry name" value="DFP"/>
    <property type="match status" value="1"/>
</dbReference>
<feature type="domain" description="Flavoprotein" evidence="5">
    <location>
        <begin position="10"/>
        <end position="178"/>
    </location>
</feature>
<dbReference type="EMBL" id="LN890655">
    <property type="protein sequence ID" value="CUS02354.2"/>
    <property type="molecule type" value="Genomic_DNA"/>
</dbReference>
<dbReference type="HAMAP" id="MF_02225">
    <property type="entry name" value="CoaBC"/>
    <property type="match status" value="1"/>
</dbReference>
<dbReference type="Gene3D" id="3.40.50.10300">
    <property type="entry name" value="CoaB-like"/>
    <property type="match status" value="1"/>
</dbReference>
<dbReference type="GO" id="GO:0015941">
    <property type="term" value="P:pantothenate catabolic process"/>
    <property type="evidence" value="ECO:0007669"/>
    <property type="project" value="InterPro"/>
</dbReference>
<comment type="similarity">
    <text evidence="3 4">In the C-terminal section; belongs to the PPC synthetase family.</text>
</comment>
<keyword evidence="3 4" id="KW-0436">Ligase</keyword>
<keyword evidence="1 3" id="KW-0210">Decarboxylase</keyword>
<dbReference type="PANTHER" id="PTHR14359:SF6">
    <property type="entry name" value="PHOSPHOPANTOTHENOYLCYSTEINE DECARBOXYLASE"/>
    <property type="match status" value="1"/>
</dbReference>
<keyword evidence="8" id="KW-1185">Reference proteome</keyword>
<dbReference type="GO" id="GO:0004632">
    <property type="term" value="F:phosphopantothenate--cysteine ligase activity"/>
    <property type="evidence" value="ECO:0007669"/>
    <property type="project" value="UniProtKB-UniRule"/>
</dbReference>
<feature type="region of interest" description="Phosphopantothenoylcysteine decarboxylase" evidence="3">
    <location>
        <begin position="1"/>
        <end position="192"/>
    </location>
</feature>
<evidence type="ECO:0000259" key="6">
    <source>
        <dbReference type="Pfam" id="PF04127"/>
    </source>
</evidence>
<keyword evidence="2 3" id="KW-0456">Lyase</keyword>
<organism evidence="7 8">
    <name type="scientific">Candidatus Promineifilum breve</name>
    <dbReference type="NCBI Taxonomy" id="1806508"/>
    <lineage>
        <taxon>Bacteria</taxon>
        <taxon>Bacillati</taxon>
        <taxon>Chloroflexota</taxon>
        <taxon>Ardenticatenia</taxon>
        <taxon>Candidatus Promineifilales</taxon>
        <taxon>Candidatus Promineifilaceae</taxon>
        <taxon>Candidatus Promineifilum</taxon>
    </lineage>
</organism>
<dbReference type="RefSeq" id="WP_095041975.1">
    <property type="nucleotide sequence ID" value="NZ_LN890655.1"/>
</dbReference>
<evidence type="ECO:0000313" key="7">
    <source>
        <dbReference type="EMBL" id="CUS02354.2"/>
    </source>
</evidence>
<dbReference type="NCBIfam" id="TIGR00521">
    <property type="entry name" value="coaBC_dfp"/>
    <property type="match status" value="1"/>
</dbReference>
<comment type="similarity">
    <text evidence="3 4">In the N-terminal section; belongs to the HFCD (homo-oligomeric flavin containing Cys decarboxylase) superfamily.</text>
</comment>
<evidence type="ECO:0000256" key="4">
    <source>
        <dbReference type="RuleBase" id="RU364078"/>
    </source>
</evidence>
<dbReference type="Pfam" id="PF02441">
    <property type="entry name" value="Flavoprotein"/>
    <property type="match status" value="1"/>
</dbReference>
<gene>
    <name evidence="3 7" type="primary">coaBC</name>
    <name evidence="7" type="ORF">CFX0092_A0473</name>
</gene>
<proteinExistence type="inferred from homology"/>
<dbReference type="SUPFAM" id="SSF52507">
    <property type="entry name" value="Homo-oligomeric flavin-containing Cys decarboxylases, HFCD"/>
    <property type="match status" value="1"/>
</dbReference>
<evidence type="ECO:0000259" key="5">
    <source>
        <dbReference type="Pfam" id="PF02441"/>
    </source>
</evidence>
<evidence type="ECO:0000256" key="1">
    <source>
        <dbReference type="ARBA" id="ARBA00022793"/>
    </source>
</evidence>
<comment type="caution">
    <text evidence="3">Lacks conserved residue(s) required for the propagation of feature annotation.</text>
</comment>
<keyword evidence="3" id="KW-0479">Metal-binding</keyword>
<dbReference type="GO" id="GO:0010181">
    <property type="term" value="F:FMN binding"/>
    <property type="evidence" value="ECO:0007669"/>
    <property type="project" value="UniProtKB-UniRule"/>
</dbReference>
<dbReference type="InterPro" id="IPR036551">
    <property type="entry name" value="Flavin_trans-like"/>
</dbReference>
<dbReference type="EC" id="6.3.2.5" evidence="3"/>
<comment type="pathway">
    <text evidence="3 4">Cofactor biosynthesis; coenzyme A biosynthesis; CoA from (R)-pantothenate: step 2/5.</text>
</comment>
<keyword evidence="3" id="KW-0460">Magnesium</keyword>
<sequence length="409" mass="42923">MNPIPLLHEKHILLGVTGSIAAYKAVDLASKLTQAGALVDVILTDSAARFVTPLAFGSVTGRAVYTDMWALDAHVRHVGLGEAADLLLIAPATAHTLSKLAYGQADNLLTLTALAARCPIVVAPAMDGGMWQHPATRANVATLSERGVLFAGPVEGRMASGLSGMGRMLEPLELLGEARRVLARGGPLAGRHVVVTTGPTREALDPVRFISNRSSGKQGMAMAQAALDAGARVTLIAGPTCELPPYGALVVAVQTTQEMGEATLAGTADADALLMVAAVADFRPQTVADRKIKKTENAQWGLAIGLEKTLDILTAVKERRDRTGFPRIVLGFAAETHNAFEYGRDKLLRKGLDFIAVNDVMAEGAGFAVETNRVILLGRGGVVEEMPLQSKAAVAERLIEHVAGALGND</sequence>
<feature type="binding site" evidence="3">
    <location>
        <position position="350"/>
    </location>
    <ligand>
        <name>CTP</name>
        <dbReference type="ChEBI" id="CHEBI:37563"/>
    </ligand>
</feature>
<dbReference type="OrthoDB" id="9802554at2"/>
<feature type="binding site" evidence="3">
    <location>
        <position position="332"/>
    </location>
    <ligand>
        <name>CTP</name>
        <dbReference type="ChEBI" id="CHEBI:37563"/>
    </ligand>
</feature>
<dbReference type="KEGG" id="pbf:CFX0092_A0473"/>
<dbReference type="EC" id="4.1.1.36" evidence="3"/>
<comment type="cofactor">
    <cofactor evidence="3">
        <name>Mg(2+)</name>
        <dbReference type="ChEBI" id="CHEBI:18420"/>
    </cofactor>
</comment>
<dbReference type="Proteomes" id="UP000215027">
    <property type="component" value="Chromosome I"/>
</dbReference>
<feature type="region of interest" description="Phosphopantothenate--cysteine ligase" evidence="3">
    <location>
        <begin position="193"/>
        <end position="409"/>
    </location>
</feature>
<protein>
    <recommendedName>
        <fullName evidence="3">Coenzyme A biosynthesis bifunctional protein CoaBC</fullName>
    </recommendedName>
    <alternativeName>
        <fullName evidence="3">DNA/pantothenate metabolism flavoprotein</fullName>
    </alternativeName>
    <alternativeName>
        <fullName evidence="3">Phosphopantothenoylcysteine synthetase/decarboxylase</fullName>
        <shortName evidence="3">PPCS-PPCDC</shortName>
    </alternativeName>
    <domain>
        <recommendedName>
            <fullName evidence="3">Phosphopantothenoylcysteine decarboxylase</fullName>
            <shortName evidence="3">PPC decarboxylase</shortName>
            <shortName evidence="3">PPC-DC</shortName>
            <ecNumber evidence="3">4.1.1.36</ecNumber>
        </recommendedName>
        <alternativeName>
            <fullName evidence="3">CoaC</fullName>
        </alternativeName>
    </domain>
    <domain>
        <recommendedName>
            <fullName evidence="3">Phosphopantothenate--cysteine ligase</fullName>
            <ecNumber evidence="3">6.3.2.5</ecNumber>
        </recommendedName>
        <alternativeName>
            <fullName evidence="3">CoaB</fullName>
        </alternativeName>
        <alternativeName>
            <fullName evidence="3">Phosphopantothenoylcysteine synthetase</fullName>
            <shortName evidence="3">PPC synthetase</shortName>
            <shortName evidence="3">PPC-S</shortName>
        </alternativeName>
    </domain>
</protein>
<keyword evidence="3 4" id="KW-0288">FMN</keyword>
<dbReference type="UniPathway" id="UPA00241">
    <property type="reaction ID" value="UER00353"/>
</dbReference>